<comment type="caution">
    <text evidence="2">The sequence shown here is derived from an EMBL/GenBank/DDBJ whole genome shotgun (WGS) entry which is preliminary data.</text>
</comment>
<reference evidence="2 3" key="1">
    <citation type="submission" date="2024-02" db="EMBL/GenBank/DDBJ databases">
        <title>Discinaceae phylogenomics.</title>
        <authorList>
            <person name="Dirks A.C."/>
            <person name="James T.Y."/>
        </authorList>
    </citation>
    <scope>NUCLEOTIDE SEQUENCE [LARGE SCALE GENOMIC DNA]</scope>
    <source>
        <strain evidence="2 3">ACD0624</strain>
    </source>
</reference>
<dbReference type="EMBL" id="JBBBZM010000202">
    <property type="protein sequence ID" value="KAL0631883.1"/>
    <property type="molecule type" value="Genomic_DNA"/>
</dbReference>
<name>A0ABR3G7T3_9PEZI</name>
<sequence>MGANHSSSRPIPPRPDPHTPLRFGSVHTALPIDSGEFTASPSPYVSTDQLTDDALSAFLAQENYYNGFPPAPSMLSSNSEQIPYSRTGSISSVSSSSDSPPPHRFTCPESSCPYTIIGYSTSEELEEHMVAVNHFASGFSNSIGLEFSDYDYDWLSAQEDLGTYPQHPITLQTKQQKVQQPQQCNCHHCLHQGDYGGFIQYEPHQPSMQIQMPPPPTIIGYHDAGFELVSWRQPKSAYDSSSNHKMKQAEYSSLVQSGMYMDYSHTGAVRSSFM</sequence>
<keyword evidence="3" id="KW-1185">Reference proteome</keyword>
<proteinExistence type="predicted"/>
<feature type="compositionally biased region" description="Low complexity" evidence="1">
    <location>
        <begin position="85"/>
        <end position="98"/>
    </location>
</feature>
<evidence type="ECO:0008006" key="4">
    <source>
        <dbReference type="Google" id="ProtNLM"/>
    </source>
</evidence>
<feature type="region of interest" description="Disordered" evidence="1">
    <location>
        <begin position="76"/>
        <end position="105"/>
    </location>
</feature>
<evidence type="ECO:0000313" key="2">
    <source>
        <dbReference type="EMBL" id="KAL0631883.1"/>
    </source>
</evidence>
<accession>A0ABR3G7T3</accession>
<organism evidence="2 3">
    <name type="scientific">Discina gigas</name>
    <dbReference type="NCBI Taxonomy" id="1032678"/>
    <lineage>
        <taxon>Eukaryota</taxon>
        <taxon>Fungi</taxon>
        <taxon>Dikarya</taxon>
        <taxon>Ascomycota</taxon>
        <taxon>Pezizomycotina</taxon>
        <taxon>Pezizomycetes</taxon>
        <taxon>Pezizales</taxon>
        <taxon>Discinaceae</taxon>
        <taxon>Discina</taxon>
    </lineage>
</organism>
<protein>
    <recommendedName>
        <fullName evidence="4">C2H2-type domain-containing protein</fullName>
    </recommendedName>
</protein>
<feature type="region of interest" description="Disordered" evidence="1">
    <location>
        <begin position="1"/>
        <end position="27"/>
    </location>
</feature>
<evidence type="ECO:0000256" key="1">
    <source>
        <dbReference type="SAM" id="MobiDB-lite"/>
    </source>
</evidence>
<evidence type="ECO:0000313" key="3">
    <source>
        <dbReference type="Proteomes" id="UP001447188"/>
    </source>
</evidence>
<dbReference type="Proteomes" id="UP001447188">
    <property type="component" value="Unassembled WGS sequence"/>
</dbReference>
<gene>
    <name evidence="2" type="ORF">Q9L58_009235</name>
</gene>